<geneLocation type="plasmid" evidence="4">
    <name>prccge525c</name>
</geneLocation>
<dbReference type="Pfam" id="PF21631">
    <property type="entry name" value="A9CJY8-like_N"/>
    <property type="match status" value="1"/>
</dbReference>
<feature type="domain" description="CASTOR ACT" evidence="1">
    <location>
        <begin position="58"/>
        <end position="116"/>
    </location>
</feature>
<protein>
    <submittedName>
        <fullName evidence="3">ACT domain-containing protein</fullName>
    </submittedName>
</protein>
<keyword evidence="3" id="KW-0614">Plasmid</keyword>
<keyword evidence="4" id="KW-1185">Reference proteome</keyword>
<dbReference type="RefSeq" id="WP_120707130.1">
    <property type="nucleotide sequence ID" value="NZ_CP032695.1"/>
</dbReference>
<sequence>MATVELKQLSGEYTIAKLPVLASIPSWGDGEGFVSISRGDDELSVICLRDRVPTSVKSEGNWACFKVEGPFVFGEMSIVLSVVESVPEHGVGVLAVSTFNGNYLLVRSQDAAAAIDFFIAAGHRVE</sequence>
<dbReference type="SUPFAM" id="SSF55021">
    <property type="entry name" value="ACT-like"/>
    <property type="match status" value="2"/>
</dbReference>
<evidence type="ECO:0000259" key="1">
    <source>
        <dbReference type="Pfam" id="PF13840"/>
    </source>
</evidence>
<accession>A0A387FU51</accession>
<feature type="domain" description="A9CJY8-like N-terminal" evidence="2">
    <location>
        <begin position="11"/>
        <end position="54"/>
    </location>
</feature>
<evidence type="ECO:0000313" key="4">
    <source>
        <dbReference type="Proteomes" id="UP000282195"/>
    </source>
</evidence>
<reference evidence="3 4" key="1">
    <citation type="submission" date="2018-10" db="EMBL/GenBank/DDBJ databases">
        <title>Rhizobium etli, R. leguminosarum and a new Rhizobium genospecies from Phaseolus dumosus.</title>
        <authorList>
            <person name="Ramirez-Puebla S.T."/>
            <person name="Rogel-Hernandez M.A."/>
            <person name="Guerrero G."/>
            <person name="Ormeno-Orrillo E."/>
            <person name="Martinez-Romero J.C."/>
            <person name="Negrete-Yankelevich S."/>
            <person name="Martinez-Romero E."/>
        </authorList>
    </citation>
    <scope>NUCLEOTIDE SEQUENCE [LARGE SCALE GENOMIC DNA]</scope>
    <source>
        <strain evidence="3 4">CCGE525</strain>
        <plasmid evidence="4">prccge525c</plasmid>
    </source>
</reference>
<organism evidence="3 4">
    <name type="scientific">Rhizobium jaguaris</name>
    <dbReference type="NCBI Taxonomy" id="1312183"/>
    <lineage>
        <taxon>Bacteria</taxon>
        <taxon>Pseudomonadati</taxon>
        <taxon>Pseudomonadota</taxon>
        <taxon>Alphaproteobacteria</taxon>
        <taxon>Hyphomicrobiales</taxon>
        <taxon>Rhizobiaceae</taxon>
        <taxon>Rhizobium/Agrobacterium group</taxon>
        <taxon>Rhizobium</taxon>
    </lineage>
</organism>
<evidence type="ECO:0000259" key="2">
    <source>
        <dbReference type="Pfam" id="PF21631"/>
    </source>
</evidence>
<evidence type="ECO:0000313" key="3">
    <source>
        <dbReference type="EMBL" id="AYG62199.1"/>
    </source>
</evidence>
<dbReference type="EMBL" id="CP032695">
    <property type="protein sequence ID" value="AYG62199.1"/>
    <property type="molecule type" value="Genomic_DNA"/>
</dbReference>
<dbReference type="OrthoDB" id="5615858at2"/>
<dbReference type="KEGG" id="rjg:CCGE525_25550"/>
<dbReference type="InterPro" id="IPR027795">
    <property type="entry name" value="CASTOR_ACT_dom"/>
</dbReference>
<dbReference type="InterPro" id="IPR049447">
    <property type="entry name" value="A9CJY8-like_N"/>
</dbReference>
<dbReference type="Pfam" id="PF13840">
    <property type="entry name" value="ACT_7"/>
    <property type="match status" value="1"/>
</dbReference>
<proteinExistence type="predicted"/>
<dbReference type="Gene3D" id="3.30.2130.10">
    <property type="entry name" value="VC0802-like"/>
    <property type="match status" value="1"/>
</dbReference>
<gene>
    <name evidence="3" type="ORF">CCGE525_25550</name>
</gene>
<name>A0A387FU51_9HYPH</name>
<dbReference type="Proteomes" id="UP000282195">
    <property type="component" value="Plasmid pRCCGE525c"/>
</dbReference>
<dbReference type="InterPro" id="IPR045865">
    <property type="entry name" value="ACT-like_dom_sf"/>
</dbReference>
<dbReference type="AlphaFoldDB" id="A0A387FU51"/>